<dbReference type="Gramene" id="AET2Gv20995500.16">
    <property type="protein sequence ID" value="AET2Gv20995500.16"/>
    <property type="gene ID" value="AET2Gv20995500"/>
</dbReference>
<proteinExistence type="predicted"/>
<reference evidence="1" key="4">
    <citation type="submission" date="2019-03" db="UniProtKB">
        <authorList>
            <consortium name="EnsemblPlants"/>
        </authorList>
    </citation>
    <scope>IDENTIFICATION</scope>
</reference>
<evidence type="ECO:0000313" key="2">
    <source>
        <dbReference type="Proteomes" id="UP000015105"/>
    </source>
</evidence>
<accession>A0A453CWS7</accession>
<evidence type="ECO:0000313" key="1">
    <source>
        <dbReference type="EnsemblPlants" id="AET2Gv20995500.16"/>
    </source>
</evidence>
<dbReference type="Proteomes" id="UP000015105">
    <property type="component" value="Chromosome 2D"/>
</dbReference>
<reference evidence="2" key="1">
    <citation type="journal article" date="2014" name="Science">
        <title>Ancient hybridizations among the ancestral genomes of bread wheat.</title>
        <authorList>
            <consortium name="International Wheat Genome Sequencing Consortium,"/>
            <person name="Marcussen T."/>
            <person name="Sandve S.R."/>
            <person name="Heier L."/>
            <person name="Spannagl M."/>
            <person name="Pfeifer M."/>
            <person name="Jakobsen K.S."/>
            <person name="Wulff B.B."/>
            <person name="Steuernagel B."/>
            <person name="Mayer K.F."/>
            <person name="Olsen O.A."/>
        </authorList>
    </citation>
    <scope>NUCLEOTIDE SEQUENCE [LARGE SCALE GENOMIC DNA]</scope>
    <source>
        <strain evidence="2">cv. AL8/78</strain>
    </source>
</reference>
<protein>
    <submittedName>
        <fullName evidence="1">Uncharacterized protein</fullName>
    </submittedName>
</protein>
<reference evidence="1" key="3">
    <citation type="journal article" date="2017" name="Nature">
        <title>Genome sequence of the progenitor of the wheat D genome Aegilops tauschii.</title>
        <authorList>
            <person name="Luo M.C."/>
            <person name="Gu Y.Q."/>
            <person name="Puiu D."/>
            <person name="Wang H."/>
            <person name="Twardziok S.O."/>
            <person name="Deal K.R."/>
            <person name="Huo N."/>
            <person name="Zhu T."/>
            <person name="Wang L."/>
            <person name="Wang Y."/>
            <person name="McGuire P.E."/>
            <person name="Liu S."/>
            <person name="Long H."/>
            <person name="Ramasamy R.K."/>
            <person name="Rodriguez J.C."/>
            <person name="Van S.L."/>
            <person name="Yuan L."/>
            <person name="Wang Z."/>
            <person name="Xia Z."/>
            <person name="Xiao L."/>
            <person name="Anderson O.D."/>
            <person name="Ouyang S."/>
            <person name="Liang Y."/>
            <person name="Zimin A.V."/>
            <person name="Pertea G."/>
            <person name="Qi P."/>
            <person name="Bennetzen J.L."/>
            <person name="Dai X."/>
            <person name="Dawson M.W."/>
            <person name="Muller H.G."/>
            <person name="Kugler K."/>
            <person name="Rivarola-Duarte L."/>
            <person name="Spannagl M."/>
            <person name="Mayer K.F.X."/>
            <person name="Lu F.H."/>
            <person name="Bevan M.W."/>
            <person name="Leroy P."/>
            <person name="Li P."/>
            <person name="You F.M."/>
            <person name="Sun Q."/>
            <person name="Liu Z."/>
            <person name="Lyons E."/>
            <person name="Wicker T."/>
            <person name="Salzberg S.L."/>
            <person name="Devos K.M."/>
            <person name="Dvorak J."/>
        </authorList>
    </citation>
    <scope>NUCLEOTIDE SEQUENCE [LARGE SCALE GENOMIC DNA]</scope>
    <source>
        <strain evidence="1">cv. AL8/78</strain>
    </source>
</reference>
<sequence>MRCVKYGSVNVPGFLGGQMPQTGQGSSYMTEAKEIQSGYKIFLCYPMYDASGEMGGNSLACQHERHRPYTLKDTFVRLDLTLSAASVAGDQPKS</sequence>
<name>A0A453CWS7_AEGTS</name>
<reference evidence="1" key="5">
    <citation type="journal article" date="2021" name="G3 (Bethesda)">
        <title>Aegilops tauschii genome assembly Aet v5.0 features greater sequence contiguity and improved annotation.</title>
        <authorList>
            <person name="Wang L."/>
            <person name="Zhu T."/>
            <person name="Rodriguez J.C."/>
            <person name="Deal K.R."/>
            <person name="Dubcovsky J."/>
            <person name="McGuire P.E."/>
            <person name="Lux T."/>
            <person name="Spannagl M."/>
            <person name="Mayer K.F.X."/>
            <person name="Baldrich P."/>
            <person name="Meyers B.C."/>
            <person name="Huo N."/>
            <person name="Gu Y.Q."/>
            <person name="Zhou H."/>
            <person name="Devos K.M."/>
            <person name="Bennetzen J.L."/>
            <person name="Unver T."/>
            <person name="Budak H."/>
            <person name="Gulick P.J."/>
            <person name="Galiba G."/>
            <person name="Kalapos B."/>
            <person name="Nelson D.R."/>
            <person name="Li P."/>
            <person name="You F.M."/>
            <person name="Luo M.C."/>
            <person name="Dvorak J."/>
        </authorList>
    </citation>
    <scope>NUCLEOTIDE SEQUENCE [LARGE SCALE GENOMIC DNA]</scope>
    <source>
        <strain evidence="1">cv. AL8/78</strain>
    </source>
</reference>
<organism evidence="1 2">
    <name type="scientific">Aegilops tauschii subsp. strangulata</name>
    <name type="common">Goatgrass</name>
    <dbReference type="NCBI Taxonomy" id="200361"/>
    <lineage>
        <taxon>Eukaryota</taxon>
        <taxon>Viridiplantae</taxon>
        <taxon>Streptophyta</taxon>
        <taxon>Embryophyta</taxon>
        <taxon>Tracheophyta</taxon>
        <taxon>Spermatophyta</taxon>
        <taxon>Magnoliopsida</taxon>
        <taxon>Liliopsida</taxon>
        <taxon>Poales</taxon>
        <taxon>Poaceae</taxon>
        <taxon>BOP clade</taxon>
        <taxon>Pooideae</taxon>
        <taxon>Triticodae</taxon>
        <taxon>Triticeae</taxon>
        <taxon>Triticinae</taxon>
        <taxon>Aegilops</taxon>
    </lineage>
</organism>
<dbReference type="AlphaFoldDB" id="A0A453CWS7"/>
<reference evidence="2" key="2">
    <citation type="journal article" date="2017" name="Nat. Plants">
        <title>The Aegilops tauschii genome reveals multiple impacts of transposons.</title>
        <authorList>
            <person name="Zhao G."/>
            <person name="Zou C."/>
            <person name="Li K."/>
            <person name="Wang K."/>
            <person name="Li T."/>
            <person name="Gao L."/>
            <person name="Zhang X."/>
            <person name="Wang H."/>
            <person name="Yang Z."/>
            <person name="Liu X."/>
            <person name="Jiang W."/>
            <person name="Mao L."/>
            <person name="Kong X."/>
            <person name="Jiao Y."/>
            <person name="Jia J."/>
        </authorList>
    </citation>
    <scope>NUCLEOTIDE SEQUENCE [LARGE SCALE GENOMIC DNA]</scope>
    <source>
        <strain evidence="2">cv. AL8/78</strain>
    </source>
</reference>
<dbReference type="EnsemblPlants" id="AET2Gv20995500.16">
    <property type="protein sequence ID" value="AET2Gv20995500.16"/>
    <property type="gene ID" value="AET2Gv20995500"/>
</dbReference>
<keyword evidence="2" id="KW-1185">Reference proteome</keyword>